<dbReference type="OrthoDB" id="9795345at2"/>
<accession>A0A4R3N0S9</accession>
<name>A0A4R3N0S9_9GAMM</name>
<evidence type="ECO:0000313" key="3">
    <source>
        <dbReference type="EMBL" id="TCT22304.1"/>
    </source>
</evidence>
<dbReference type="NCBIfam" id="TIGR01848">
    <property type="entry name" value="PHA_reg_PhaR"/>
    <property type="match status" value="1"/>
</dbReference>
<dbReference type="InterPro" id="IPR012909">
    <property type="entry name" value="PHA_DNA-bd_N"/>
</dbReference>
<evidence type="ECO:0000259" key="2">
    <source>
        <dbReference type="Pfam" id="PF07879"/>
    </source>
</evidence>
<comment type="caution">
    <text evidence="3">The sequence shown here is derived from an EMBL/GenBank/DDBJ whole genome shotgun (WGS) entry which is preliminary data.</text>
</comment>
<evidence type="ECO:0000313" key="4">
    <source>
        <dbReference type="Proteomes" id="UP000295717"/>
    </source>
</evidence>
<feature type="domain" description="PHA accumulation regulator DNA-binding N-terminal" evidence="2">
    <location>
        <begin position="6"/>
        <end position="64"/>
    </location>
</feature>
<evidence type="ECO:0000259" key="1">
    <source>
        <dbReference type="Pfam" id="PF05233"/>
    </source>
</evidence>
<gene>
    <name evidence="3" type="ORF">EDC35_103403</name>
</gene>
<proteinExistence type="predicted"/>
<feature type="domain" description="PHB accumulation regulatory" evidence="1">
    <location>
        <begin position="70"/>
        <end position="108"/>
    </location>
</feature>
<keyword evidence="4" id="KW-1185">Reference proteome</keyword>
<organism evidence="3 4">
    <name type="scientific">Thiobaca trueperi</name>
    <dbReference type="NCBI Taxonomy" id="127458"/>
    <lineage>
        <taxon>Bacteria</taxon>
        <taxon>Pseudomonadati</taxon>
        <taxon>Pseudomonadota</taxon>
        <taxon>Gammaproteobacteria</taxon>
        <taxon>Chromatiales</taxon>
        <taxon>Chromatiaceae</taxon>
        <taxon>Thiobaca</taxon>
    </lineage>
</organism>
<protein>
    <submittedName>
        <fullName evidence="3">Polyhydroxyalkanoate synthesis repressor PhaR</fullName>
    </submittedName>
</protein>
<dbReference type="InterPro" id="IPR010134">
    <property type="entry name" value="PHA_reg_PhaR"/>
</dbReference>
<sequence length="161" mass="18594">MKSERIIKKYPNRRLYDTEVSRYITLSDVRELVMNCATFKVVDAANDSDITRSILLQIMLEEEAGSDPLFSAAMLSQIIRFYGGTLQGMFARYLEASLDLFAKQQQEMTQSWTETPFDTMTRLTQKNVEIWADFQDEFMRAAGFDLGGDRQDRQQKSNESS</sequence>
<dbReference type="InterPro" id="IPR007897">
    <property type="entry name" value="PHB_accumulat"/>
</dbReference>
<dbReference type="Pfam" id="PF07879">
    <property type="entry name" value="PHB_acc_N"/>
    <property type="match status" value="1"/>
</dbReference>
<dbReference type="RefSeq" id="WP_132976690.1">
    <property type="nucleotide sequence ID" value="NZ_SMAO01000003.1"/>
</dbReference>
<reference evidence="3 4" key="1">
    <citation type="submission" date="2019-03" db="EMBL/GenBank/DDBJ databases">
        <title>Genomic Encyclopedia of Type Strains, Phase IV (KMG-IV): sequencing the most valuable type-strain genomes for metagenomic binning, comparative biology and taxonomic classification.</title>
        <authorList>
            <person name="Goeker M."/>
        </authorList>
    </citation>
    <scope>NUCLEOTIDE SEQUENCE [LARGE SCALE GENOMIC DNA]</scope>
    <source>
        <strain evidence="3 4">DSM 13587</strain>
    </source>
</reference>
<dbReference type="Proteomes" id="UP000295717">
    <property type="component" value="Unassembled WGS sequence"/>
</dbReference>
<dbReference type="GO" id="GO:0006355">
    <property type="term" value="P:regulation of DNA-templated transcription"/>
    <property type="evidence" value="ECO:0007669"/>
    <property type="project" value="InterPro"/>
</dbReference>
<dbReference type="AlphaFoldDB" id="A0A4R3N0S9"/>
<dbReference type="EMBL" id="SMAO01000003">
    <property type="protein sequence ID" value="TCT22304.1"/>
    <property type="molecule type" value="Genomic_DNA"/>
</dbReference>
<dbReference type="Pfam" id="PF05233">
    <property type="entry name" value="PHB_acc"/>
    <property type="match status" value="1"/>
</dbReference>